<feature type="binding site" evidence="8">
    <location>
        <begin position="30"/>
        <end position="37"/>
    </location>
    <ligand>
        <name>ATP</name>
        <dbReference type="ChEBI" id="CHEBI:30616"/>
    </ligand>
</feature>
<dbReference type="GO" id="GO:0005829">
    <property type="term" value="C:cytosol"/>
    <property type="evidence" value="ECO:0007669"/>
    <property type="project" value="TreeGrafter"/>
</dbReference>
<dbReference type="GO" id="GO:0005524">
    <property type="term" value="F:ATP binding"/>
    <property type="evidence" value="ECO:0007669"/>
    <property type="project" value="UniProtKB-KW"/>
</dbReference>
<evidence type="ECO:0000256" key="7">
    <source>
        <dbReference type="ARBA" id="ARBA00048258"/>
    </source>
</evidence>
<dbReference type="CDD" id="cd00560">
    <property type="entry name" value="PanC"/>
    <property type="match status" value="1"/>
</dbReference>
<keyword evidence="6 8" id="KW-0067">ATP-binding</keyword>
<dbReference type="NCBIfam" id="TIGR00018">
    <property type="entry name" value="panC"/>
    <property type="match status" value="1"/>
</dbReference>
<comment type="pathway">
    <text evidence="1 8">Cofactor biosynthesis; (R)-pantothenate biosynthesis; (R)-pantothenate from (R)-pantoate and beta-alanine: step 1/1.</text>
</comment>
<dbReference type="AlphaFoldDB" id="A0A2T2XG81"/>
<dbReference type="FunFam" id="3.30.1300.10:FF:000001">
    <property type="entry name" value="Pantothenate synthetase"/>
    <property type="match status" value="1"/>
</dbReference>
<dbReference type="EC" id="6.3.2.1" evidence="8"/>
<sequence>MEIVVTLDQMRFWHESWRRVGKTVALVPTMGALHAGHLALVAKAAEIADKVVVSIFVNPLQFGPSEDFSRYPRDLTLDLEKLAHLGKADLIFNPSVEVMYPGGTSLTTVVVGEMSQVLCGRSRPTHFAGVTTVVTKLLHIVQPDVAVFGQKDAQQLAIIRQMVHDLNFPVKVVGVATVREPSGLALSSRNRYLSPEEKEKASYLYQGLKAAETLFQRGERRAEVLVAWVKNTLAEADLSAEYVECVDFESLRPVEIIERPVTLALAAYVGTARLIDNITLDPGH</sequence>
<dbReference type="FunFam" id="3.40.50.620:FF:000013">
    <property type="entry name" value="Pantothenate synthetase"/>
    <property type="match status" value="1"/>
</dbReference>
<dbReference type="InterPro" id="IPR042176">
    <property type="entry name" value="Pantoate_ligase_C"/>
</dbReference>
<feature type="binding site" evidence="8">
    <location>
        <begin position="186"/>
        <end position="189"/>
    </location>
    <ligand>
        <name>ATP</name>
        <dbReference type="ChEBI" id="CHEBI:30616"/>
    </ligand>
</feature>
<feature type="binding site" evidence="8">
    <location>
        <position position="61"/>
    </location>
    <ligand>
        <name>(R)-pantoate</name>
        <dbReference type="ChEBI" id="CHEBI:15980"/>
    </ligand>
</feature>
<evidence type="ECO:0000256" key="3">
    <source>
        <dbReference type="ARBA" id="ARBA00022598"/>
    </source>
</evidence>
<dbReference type="PANTHER" id="PTHR21299:SF1">
    <property type="entry name" value="PANTOATE--BETA-ALANINE LIGASE"/>
    <property type="match status" value="1"/>
</dbReference>
<dbReference type="InterPro" id="IPR003721">
    <property type="entry name" value="Pantoate_ligase"/>
</dbReference>
<evidence type="ECO:0000256" key="5">
    <source>
        <dbReference type="ARBA" id="ARBA00022741"/>
    </source>
</evidence>
<dbReference type="SUPFAM" id="SSF52374">
    <property type="entry name" value="Nucleotidylyl transferase"/>
    <property type="match status" value="1"/>
</dbReference>
<feature type="binding site" evidence="8">
    <location>
        <position position="61"/>
    </location>
    <ligand>
        <name>beta-alanine</name>
        <dbReference type="ChEBI" id="CHEBI:57966"/>
    </ligand>
</feature>
<evidence type="ECO:0000313" key="10">
    <source>
        <dbReference type="Proteomes" id="UP000242972"/>
    </source>
</evidence>
<dbReference type="GO" id="GO:0015940">
    <property type="term" value="P:pantothenate biosynthetic process"/>
    <property type="evidence" value="ECO:0007669"/>
    <property type="project" value="UniProtKB-UniRule"/>
</dbReference>
<gene>
    <name evidence="8" type="primary">panC</name>
    <name evidence="9" type="ORF">C7B46_09485</name>
</gene>
<feature type="binding site" evidence="8">
    <location>
        <position position="155"/>
    </location>
    <ligand>
        <name>(R)-pantoate</name>
        <dbReference type="ChEBI" id="CHEBI:15980"/>
    </ligand>
</feature>
<evidence type="ECO:0000256" key="2">
    <source>
        <dbReference type="ARBA" id="ARBA00009256"/>
    </source>
</evidence>
<comment type="function">
    <text evidence="8">Catalyzes the condensation of pantoate with beta-alanine in an ATP-dependent reaction via a pantoyl-adenylate intermediate.</text>
</comment>
<name>A0A2T2XG81_9FIRM</name>
<dbReference type="PANTHER" id="PTHR21299">
    <property type="entry name" value="CYTIDYLATE KINASE/PANTOATE-BETA-ALANINE LIGASE"/>
    <property type="match status" value="1"/>
</dbReference>
<keyword evidence="8" id="KW-0963">Cytoplasm</keyword>
<keyword evidence="5 8" id="KW-0547">Nucleotide-binding</keyword>
<dbReference type="GO" id="GO:0004592">
    <property type="term" value="F:pantoate-beta-alanine ligase activity"/>
    <property type="evidence" value="ECO:0007669"/>
    <property type="project" value="UniProtKB-UniRule"/>
</dbReference>
<dbReference type="Gene3D" id="3.30.1300.10">
    <property type="entry name" value="Pantoate-beta-alanine ligase, C-terminal domain"/>
    <property type="match status" value="1"/>
</dbReference>
<comment type="subunit">
    <text evidence="8">Homodimer.</text>
</comment>
<comment type="subcellular location">
    <subcellularLocation>
        <location evidence="8">Cytoplasm</location>
    </subcellularLocation>
</comment>
<dbReference type="UniPathway" id="UPA00028">
    <property type="reaction ID" value="UER00005"/>
</dbReference>
<feature type="binding site" evidence="8">
    <location>
        <begin position="149"/>
        <end position="152"/>
    </location>
    <ligand>
        <name>ATP</name>
        <dbReference type="ChEBI" id="CHEBI:30616"/>
    </ligand>
</feature>
<evidence type="ECO:0000256" key="1">
    <source>
        <dbReference type="ARBA" id="ARBA00004990"/>
    </source>
</evidence>
<evidence type="ECO:0000313" key="9">
    <source>
        <dbReference type="EMBL" id="PSR33503.1"/>
    </source>
</evidence>
<keyword evidence="3 8" id="KW-0436">Ligase</keyword>
<dbReference type="Gene3D" id="3.40.50.620">
    <property type="entry name" value="HUPs"/>
    <property type="match status" value="1"/>
</dbReference>
<organism evidence="9 10">
    <name type="scientific">Sulfobacillus benefaciens</name>
    <dbReference type="NCBI Taxonomy" id="453960"/>
    <lineage>
        <taxon>Bacteria</taxon>
        <taxon>Bacillati</taxon>
        <taxon>Bacillota</taxon>
        <taxon>Clostridia</taxon>
        <taxon>Eubacteriales</taxon>
        <taxon>Clostridiales Family XVII. Incertae Sedis</taxon>
        <taxon>Sulfobacillus</taxon>
    </lineage>
</organism>
<evidence type="ECO:0000256" key="8">
    <source>
        <dbReference type="HAMAP-Rule" id="MF_00158"/>
    </source>
</evidence>
<evidence type="ECO:0000256" key="4">
    <source>
        <dbReference type="ARBA" id="ARBA00022655"/>
    </source>
</evidence>
<accession>A0A2T2XG81</accession>
<comment type="catalytic activity">
    <reaction evidence="7 8">
        <text>(R)-pantoate + beta-alanine + ATP = (R)-pantothenate + AMP + diphosphate + H(+)</text>
        <dbReference type="Rhea" id="RHEA:10912"/>
        <dbReference type="ChEBI" id="CHEBI:15378"/>
        <dbReference type="ChEBI" id="CHEBI:15980"/>
        <dbReference type="ChEBI" id="CHEBI:29032"/>
        <dbReference type="ChEBI" id="CHEBI:30616"/>
        <dbReference type="ChEBI" id="CHEBI:33019"/>
        <dbReference type="ChEBI" id="CHEBI:57966"/>
        <dbReference type="ChEBI" id="CHEBI:456215"/>
        <dbReference type="EC" id="6.3.2.1"/>
    </reaction>
</comment>
<reference evidence="9 10" key="1">
    <citation type="journal article" date="2014" name="BMC Genomics">
        <title>Comparison of environmental and isolate Sulfobacillus genomes reveals diverse carbon, sulfur, nitrogen, and hydrogen metabolisms.</title>
        <authorList>
            <person name="Justice N.B."/>
            <person name="Norman A."/>
            <person name="Brown C.T."/>
            <person name="Singh A."/>
            <person name="Thomas B.C."/>
            <person name="Banfield J.F."/>
        </authorList>
    </citation>
    <scope>NUCLEOTIDE SEQUENCE [LARGE SCALE GENOMIC DNA]</scope>
    <source>
        <strain evidence="9">AMDSBA4</strain>
    </source>
</reference>
<dbReference type="Proteomes" id="UP000242972">
    <property type="component" value="Unassembled WGS sequence"/>
</dbReference>
<dbReference type="HAMAP" id="MF_00158">
    <property type="entry name" value="PanC"/>
    <property type="match status" value="1"/>
</dbReference>
<dbReference type="NCBIfam" id="TIGR00125">
    <property type="entry name" value="cyt_tran_rel"/>
    <property type="match status" value="1"/>
</dbReference>
<comment type="similarity">
    <text evidence="2 8">Belongs to the pantothenate synthetase family.</text>
</comment>
<comment type="caution">
    <text evidence="9">The sequence shown here is derived from an EMBL/GenBank/DDBJ whole genome shotgun (WGS) entry which is preliminary data.</text>
</comment>
<proteinExistence type="inferred from homology"/>
<evidence type="ECO:0000256" key="6">
    <source>
        <dbReference type="ARBA" id="ARBA00022840"/>
    </source>
</evidence>
<comment type="miscellaneous">
    <text evidence="8">The reaction proceeds by a bi uni uni bi ping pong mechanism.</text>
</comment>
<dbReference type="Pfam" id="PF02569">
    <property type="entry name" value="Pantoate_ligase"/>
    <property type="match status" value="1"/>
</dbReference>
<protein>
    <recommendedName>
        <fullName evidence="8">Pantothenate synthetase</fullName>
        <shortName evidence="8">PS</shortName>
        <ecNumber evidence="8">6.3.2.1</ecNumber>
    </recommendedName>
    <alternativeName>
        <fullName evidence="8">Pantoate--beta-alanine ligase</fullName>
    </alternativeName>
    <alternativeName>
        <fullName evidence="8">Pantoate-activating enzyme</fullName>
    </alternativeName>
</protein>
<dbReference type="EMBL" id="PXYW01000019">
    <property type="protein sequence ID" value="PSR33503.1"/>
    <property type="molecule type" value="Genomic_DNA"/>
</dbReference>
<dbReference type="InterPro" id="IPR004821">
    <property type="entry name" value="Cyt_trans-like"/>
</dbReference>
<dbReference type="InterPro" id="IPR014729">
    <property type="entry name" value="Rossmann-like_a/b/a_fold"/>
</dbReference>
<feature type="binding site" evidence="8">
    <location>
        <position position="178"/>
    </location>
    <ligand>
        <name>ATP</name>
        <dbReference type="ChEBI" id="CHEBI:30616"/>
    </ligand>
</feature>
<feature type="active site" description="Proton donor" evidence="8">
    <location>
        <position position="37"/>
    </location>
</feature>
<keyword evidence="4 8" id="KW-0566">Pantothenate biosynthesis</keyword>